<feature type="region of interest" description="Disordered" evidence="1">
    <location>
        <begin position="41"/>
        <end position="75"/>
    </location>
</feature>
<reference evidence="2 3" key="1">
    <citation type="submission" date="2018-06" db="EMBL/GenBank/DDBJ databases">
        <title>Comparative genomics of Bradyrhizobium nodulating Arachidis hypogaea.</title>
        <authorList>
            <person name="Li Y."/>
        </authorList>
    </citation>
    <scope>NUCLEOTIDE SEQUENCE [LARGE SCALE GENOMIC DNA]</scope>
    <source>
        <strain evidence="2 3">CCBAU 051107</strain>
    </source>
</reference>
<dbReference type="KEGG" id="barh:WN72_10915"/>
<dbReference type="EMBL" id="CP030050">
    <property type="protein sequence ID" value="QOZ66772.1"/>
    <property type="molecule type" value="Genomic_DNA"/>
</dbReference>
<dbReference type="AlphaFoldDB" id="A0AAE7TF47"/>
<name>A0AAE7TF47_9BRAD</name>
<feature type="compositionally biased region" description="Basic and acidic residues" evidence="1">
    <location>
        <begin position="45"/>
        <end position="59"/>
    </location>
</feature>
<evidence type="ECO:0000313" key="2">
    <source>
        <dbReference type="EMBL" id="QOZ66772.1"/>
    </source>
</evidence>
<evidence type="ECO:0000256" key="1">
    <source>
        <dbReference type="SAM" id="MobiDB-lite"/>
    </source>
</evidence>
<proteinExistence type="predicted"/>
<sequence>MSRACGGHRRGGWDWKLAYEGCEAATALFLRKYGKALFRKVNRRTSRDGNEKPRHEGRGSRHATAYIRPGQSDDG</sequence>
<accession>A0AAE7TF47</accession>
<protein>
    <submittedName>
        <fullName evidence="2">Uncharacterized protein</fullName>
    </submittedName>
</protein>
<gene>
    <name evidence="2" type="ORF">WN72_10915</name>
</gene>
<evidence type="ECO:0000313" key="3">
    <source>
        <dbReference type="Proteomes" id="UP000594015"/>
    </source>
</evidence>
<dbReference type="Proteomes" id="UP000594015">
    <property type="component" value="Chromosome"/>
</dbReference>
<organism evidence="2 3">
    <name type="scientific">Bradyrhizobium arachidis</name>
    <dbReference type="NCBI Taxonomy" id="858423"/>
    <lineage>
        <taxon>Bacteria</taxon>
        <taxon>Pseudomonadati</taxon>
        <taxon>Pseudomonadota</taxon>
        <taxon>Alphaproteobacteria</taxon>
        <taxon>Hyphomicrobiales</taxon>
        <taxon>Nitrobacteraceae</taxon>
        <taxon>Bradyrhizobium</taxon>
    </lineage>
</organism>